<dbReference type="GeneID" id="72463276"/>
<accession>A0A174LJC6</accession>
<sequence length="861" mass="98505">MNRPLQNQPDETKILIRYRQEELERMTLLQLRDICERQKILHGGLYQLDKDRLIRLILRFRGSYGPLLIQQPADGGGERIEQALRGVKLHLLPDALEIPAKIVVWEGLDTGYFDGYTLPMRQEIEGVNAVVLDREGGVCAIFNIIAAQEREKLYLARNGQLPCRQAEARDYMLLVFPRQLSDRIFALYGGQDISLPPEIEVYGVRLLDFVVRKPVQAPMPLCIDFGTTNTAAGIHADPLFCEQFGPELGQVGLTQNKIHYVQWLDEEGSKAPVLPTIIGIDRIEDGKPVWLIGREAEKLVMDGFFGEGVSVWYDIKRWLGDCEQSEELSDHRGNRIMATRREIIRAFLTYVIKSAEQRFKCHFQKLYLSCPVKQKARFLAFYREIFPEYDLLEQDMVDEGVAVLYNTIHSYIENNYYENGIWYKALIVDCGGGTTDLTSADFSITNSRISYKISIKTSYENGDTDFGGNNLTFRILQMLKIEAARRLTGEGQSLYEITAGMEQECYRTVDEQGPAPLYQALNQAYEQAEQVIPTRWQEYENASRDEYHLVRGNYYYLFTLAERIKKAFFSDSRLQAVTICSNQAAASENTENLWLAASRWKLSAFMNGKLELQKEFPTVHLGAPTVRVVLNPDIYDLIRRFFGNLKLEEYSAINLTGQSCRIPLFRDALKEFIPGRYIRTGGKAQEDYRLKLSCLDGAIRYITDHQLGLSSVTIKTGDMSLPWELFAYIHTNQKAVLIPRLSRNSGIGTVSRPMQSSRLQLYLEDVHGAVKHIFSVACPQEQFQSVTYEELAGIYGDIIPQAEIDIIENGEIRYFVWADAAQWGFHVLPAARREETLLLGHPQLFPFENDSWTVNFFDGKK</sequence>
<dbReference type="EMBL" id="CZBE01000001">
    <property type="protein sequence ID" value="CUP22677.1"/>
    <property type="molecule type" value="Genomic_DNA"/>
</dbReference>
<dbReference type="Gene3D" id="3.30.420.40">
    <property type="match status" value="2"/>
</dbReference>
<dbReference type="Proteomes" id="UP000095765">
    <property type="component" value="Unassembled WGS sequence"/>
</dbReference>
<proteinExistence type="predicted"/>
<organism evidence="1 2">
    <name type="scientific">Anaerotruncus colihominis</name>
    <dbReference type="NCBI Taxonomy" id="169435"/>
    <lineage>
        <taxon>Bacteria</taxon>
        <taxon>Bacillati</taxon>
        <taxon>Bacillota</taxon>
        <taxon>Clostridia</taxon>
        <taxon>Eubacteriales</taxon>
        <taxon>Oscillospiraceae</taxon>
        <taxon>Anaerotruncus</taxon>
    </lineage>
</organism>
<dbReference type="RefSeq" id="WP_055243730.1">
    <property type="nucleotide sequence ID" value="NZ_CABIWA010000002.1"/>
</dbReference>
<dbReference type="Gene3D" id="3.90.640.10">
    <property type="entry name" value="Actin, Chain A, domain 4"/>
    <property type="match status" value="1"/>
</dbReference>
<evidence type="ECO:0000313" key="1">
    <source>
        <dbReference type="EMBL" id="CUP22677.1"/>
    </source>
</evidence>
<name>A0A174LJC6_9FIRM</name>
<reference evidence="1 2" key="1">
    <citation type="submission" date="2015-09" db="EMBL/GenBank/DDBJ databases">
        <authorList>
            <consortium name="Pathogen Informatics"/>
        </authorList>
    </citation>
    <scope>NUCLEOTIDE SEQUENCE [LARGE SCALE GENOMIC DNA]</scope>
    <source>
        <strain evidence="1 2">2789STDY5834939</strain>
    </source>
</reference>
<dbReference type="InterPro" id="IPR043129">
    <property type="entry name" value="ATPase_NBD"/>
</dbReference>
<dbReference type="AlphaFoldDB" id="A0A174LJC6"/>
<dbReference type="OrthoDB" id="9760742at2"/>
<gene>
    <name evidence="1" type="ORF">ERS852551_00153</name>
</gene>
<protein>
    <recommendedName>
        <fullName evidence="3">Molecular chaperone</fullName>
    </recommendedName>
</protein>
<evidence type="ECO:0000313" key="2">
    <source>
        <dbReference type="Proteomes" id="UP000095765"/>
    </source>
</evidence>
<dbReference type="SUPFAM" id="SSF53067">
    <property type="entry name" value="Actin-like ATPase domain"/>
    <property type="match status" value="2"/>
</dbReference>
<evidence type="ECO:0008006" key="3">
    <source>
        <dbReference type="Google" id="ProtNLM"/>
    </source>
</evidence>